<feature type="compositionally biased region" description="Polar residues" evidence="1">
    <location>
        <begin position="294"/>
        <end position="303"/>
    </location>
</feature>
<reference evidence="3 4" key="1">
    <citation type="submission" date="2013-01" db="EMBL/GenBank/DDBJ databases">
        <authorList>
            <person name="Harkins D.M."/>
            <person name="Durkin A.S."/>
            <person name="Brinkac L.M."/>
            <person name="Haft D.H."/>
            <person name="Selengut J.D."/>
            <person name="Sanka R."/>
            <person name="DePew J."/>
            <person name="Purushe J."/>
            <person name="Peacock S.J."/>
            <person name="Thaipadungpanit J."/>
            <person name="Wuthiekanun V.W."/>
            <person name="Day N.P."/>
            <person name="Vinetz J.M."/>
            <person name="Sutton G.G."/>
            <person name="Nierman W.C."/>
            <person name="Fouts D.E."/>
        </authorList>
    </citation>
    <scope>NUCLEOTIDE SEQUENCE [LARGE SCALE GENOMIC DNA]</scope>
    <source>
        <strain evidence="3 4">L0374</strain>
    </source>
</reference>
<evidence type="ECO:0000256" key="2">
    <source>
        <dbReference type="SAM" id="Phobius"/>
    </source>
</evidence>
<sequence>MTFRYTLEGDQQTTELPNDAVLLRVKGKYVPTHDLGDGILNGDFYVEELDYHSPSRAQLSGEENSVIAVRLGTLYHDDAMPIALSGDELGMFGMAKLFGRGFKLPSLGRLPSFRGLKINTSGISKGFKGATKSIQKAGKDVLKTGQKAVKDYAKTWQKGFKDVGKFGGKALEAVPDILQAVGQGQGGSPEVGEEEQPEEMPDESEQSEQISEENPDPAYDEYGDSLNGELGFLQAAMAAAPMVTNVLSQFSNIQNQKTQAKSQARANTINSLAQLVRPTSVNRAPAKKAAAPIQNKNFSNPALSKTPEGKYALTYSSSRGGEGEGPPAPNPNGNTDKKDDKMLLYAGGGLAVIIVLVLVMNNMKGKK</sequence>
<proteinExistence type="predicted"/>
<feature type="transmembrane region" description="Helical" evidence="2">
    <location>
        <begin position="342"/>
        <end position="360"/>
    </location>
</feature>
<keyword evidence="2" id="KW-0472">Membrane</keyword>
<dbReference type="Proteomes" id="UP000012137">
    <property type="component" value="Unassembled WGS sequence"/>
</dbReference>
<comment type="caution">
    <text evidence="3">The sequence shown here is derived from an EMBL/GenBank/DDBJ whole genome shotgun (WGS) entry which is preliminary data.</text>
</comment>
<dbReference type="EMBL" id="AHMZ02000068">
    <property type="protein sequence ID" value="EMN30924.1"/>
    <property type="molecule type" value="Genomic_DNA"/>
</dbReference>
<evidence type="ECO:0000313" key="3">
    <source>
        <dbReference type="EMBL" id="EMN30924.1"/>
    </source>
</evidence>
<feature type="compositionally biased region" description="Acidic residues" evidence="1">
    <location>
        <begin position="191"/>
        <end position="220"/>
    </location>
</feature>
<name>M6K9R4_LEPIR</name>
<evidence type="ECO:0000313" key="4">
    <source>
        <dbReference type="Proteomes" id="UP000012137"/>
    </source>
</evidence>
<accession>M6K9R4</accession>
<evidence type="ECO:0000256" key="1">
    <source>
        <dbReference type="SAM" id="MobiDB-lite"/>
    </source>
</evidence>
<gene>
    <name evidence="3" type="ORF">LEP1GSC083_2020</name>
</gene>
<dbReference type="AlphaFoldDB" id="M6K9R4"/>
<protein>
    <submittedName>
        <fullName evidence="3">Uncharacterized protein</fullName>
    </submittedName>
</protein>
<feature type="region of interest" description="Disordered" evidence="1">
    <location>
        <begin position="181"/>
        <end position="220"/>
    </location>
</feature>
<keyword evidence="2" id="KW-1133">Transmembrane helix</keyword>
<feature type="region of interest" description="Disordered" evidence="1">
    <location>
        <begin position="281"/>
        <end position="340"/>
    </location>
</feature>
<organism evidence="3 4">
    <name type="scientific">Leptospira interrogans serovar Pyrogenes str. L0374</name>
    <dbReference type="NCBI Taxonomy" id="1049928"/>
    <lineage>
        <taxon>Bacteria</taxon>
        <taxon>Pseudomonadati</taxon>
        <taxon>Spirochaetota</taxon>
        <taxon>Spirochaetia</taxon>
        <taxon>Leptospirales</taxon>
        <taxon>Leptospiraceae</taxon>
        <taxon>Leptospira</taxon>
    </lineage>
</organism>
<keyword evidence="2" id="KW-0812">Transmembrane</keyword>